<feature type="compositionally biased region" description="Basic and acidic residues" evidence="8">
    <location>
        <begin position="94"/>
        <end position="111"/>
    </location>
</feature>
<evidence type="ECO:0000313" key="11">
    <source>
        <dbReference type="EMBL" id="GGB32137.1"/>
    </source>
</evidence>
<dbReference type="EMBL" id="BMKE01000001">
    <property type="protein sequence ID" value="GGB32137.1"/>
    <property type="molecule type" value="Genomic_DNA"/>
</dbReference>
<dbReference type="InterPro" id="IPR001078">
    <property type="entry name" value="2-oxoacid_DH_actylTfrase"/>
</dbReference>
<comment type="caution">
    <text evidence="11">The sequence shown here is derived from an EMBL/GenBank/DDBJ whole genome shotgun (WGS) entry which is preliminary data.</text>
</comment>
<comment type="subunit">
    <text evidence="3">Forms a 24-polypeptide structural core with octahedral symmetry.</text>
</comment>
<evidence type="ECO:0000256" key="1">
    <source>
        <dbReference type="ARBA" id="ARBA00001938"/>
    </source>
</evidence>
<dbReference type="Gene3D" id="3.30.559.10">
    <property type="entry name" value="Chloramphenicol acetyltransferase-like domain"/>
    <property type="match status" value="1"/>
</dbReference>
<dbReference type="Gene3D" id="4.10.320.10">
    <property type="entry name" value="E3-binding domain"/>
    <property type="match status" value="1"/>
</dbReference>
<keyword evidence="11" id="KW-0670">Pyruvate</keyword>
<dbReference type="InterPro" id="IPR011053">
    <property type="entry name" value="Single_hybrid_motif"/>
</dbReference>
<feature type="region of interest" description="Disordered" evidence="8">
    <location>
        <begin position="86"/>
        <end position="148"/>
    </location>
</feature>
<reference evidence="12" key="1">
    <citation type="journal article" date="2019" name="Int. J. Syst. Evol. Microbiol.">
        <title>The Global Catalogue of Microorganisms (GCM) 10K type strain sequencing project: providing services to taxonomists for standard genome sequencing and annotation.</title>
        <authorList>
            <consortium name="The Broad Institute Genomics Platform"/>
            <consortium name="The Broad Institute Genome Sequencing Center for Infectious Disease"/>
            <person name="Wu L."/>
            <person name="Ma J."/>
        </authorList>
    </citation>
    <scope>NUCLEOTIDE SEQUENCE [LARGE SCALE GENOMIC DNA]</scope>
    <source>
        <strain evidence="12">CGMCC 1.15923</strain>
    </source>
</reference>
<evidence type="ECO:0000259" key="9">
    <source>
        <dbReference type="PROSITE" id="PS50968"/>
    </source>
</evidence>
<organism evidence="11 12">
    <name type="scientific">Oceanisphaera marina</name>
    <dbReference type="NCBI Taxonomy" id="2017550"/>
    <lineage>
        <taxon>Bacteria</taxon>
        <taxon>Pseudomonadati</taxon>
        <taxon>Pseudomonadota</taxon>
        <taxon>Gammaproteobacteria</taxon>
        <taxon>Aeromonadales</taxon>
        <taxon>Aeromonadaceae</taxon>
        <taxon>Oceanisphaera</taxon>
    </lineage>
</organism>
<dbReference type="CDD" id="cd06849">
    <property type="entry name" value="lipoyl_domain"/>
    <property type="match status" value="1"/>
</dbReference>
<proteinExistence type="inferred from homology"/>
<dbReference type="InterPro" id="IPR023213">
    <property type="entry name" value="CAT-like_dom_sf"/>
</dbReference>
<dbReference type="EC" id="2.3.1.-" evidence="7"/>
<sequence>MKQDFYLPDIGEGIVECELVEWLVAEGDTVAEDQAICDVMTDKALVQIPAVHNGVISHLYVAKGDMARVHAPLFAMELSDSVELPASTSCSRSTEPEARLEPDSDKDKPDTAIHASSAPQAVKEKADPADERPAIDTEKAVASPAVRRLAREQDVKLSEVPGSGEKGRVYKEDITAYLAQLNQSQSKQSGIKQPRTKQPESHTESLTGIAAAMAKQMTASLQVPQFTLCDELALDELLGIKHQLAPLFAKQDIKLTLLPFFIKALSLALSEFPKLNSQLSADGTQVTYQPHHHIGVAVNTDAGLLVPVLRHCQQQSLLDIAFELERLTQAARAGQLKPSELQGATITLSNIGALGGLVSSPIVSPPQVAIAALGRWQTLPRFNEQGELQASALMMLCWSADHRLIDGATLAHFNRCWCQYLEQPARMLAHLK</sequence>
<evidence type="ECO:0000256" key="3">
    <source>
        <dbReference type="ARBA" id="ARBA00011484"/>
    </source>
</evidence>
<dbReference type="InterPro" id="IPR004167">
    <property type="entry name" value="PSBD"/>
</dbReference>
<evidence type="ECO:0000256" key="4">
    <source>
        <dbReference type="ARBA" id="ARBA00022679"/>
    </source>
</evidence>
<dbReference type="InterPro" id="IPR036625">
    <property type="entry name" value="E3-bd_dom_sf"/>
</dbReference>
<evidence type="ECO:0000313" key="12">
    <source>
        <dbReference type="Proteomes" id="UP000646152"/>
    </source>
</evidence>
<dbReference type="Pfam" id="PF00198">
    <property type="entry name" value="2-oxoacid_dh"/>
    <property type="match status" value="1"/>
</dbReference>
<dbReference type="RefSeq" id="WP_188628164.1">
    <property type="nucleotide sequence ID" value="NZ_BMKE01000001.1"/>
</dbReference>
<dbReference type="InterPro" id="IPR000089">
    <property type="entry name" value="Biotin_lipoyl"/>
</dbReference>
<dbReference type="PROSITE" id="PS51826">
    <property type="entry name" value="PSBD"/>
    <property type="match status" value="1"/>
</dbReference>
<evidence type="ECO:0000256" key="2">
    <source>
        <dbReference type="ARBA" id="ARBA00007317"/>
    </source>
</evidence>
<gene>
    <name evidence="11" type="primary">bkdB</name>
    <name evidence="11" type="ORF">GCM10011502_01380</name>
</gene>
<keyword evidence="12" id="KW-1185">Reference proteome</keyword>
<dbReference type="Pfam" id="PF00364">
    <property type="entry name" value="Biotin_lipoyl"/>
    <property type="match status" value="1"/>
</dbReference>
<comment type="cofactor">
    <cofactor evidence="1 7">
        <name>(R)-lipoate</name>
        <dbReference type="ChEBI" id="CHEBI:83088"/>
    </cofactor>
</comment>
<dbReference type="InterPro" id="IPR050743">
    <property type="entry name" value="2-oxoacid_DH_E2_comp"/>
</dbReference>
<feature type="region of interest" description="Disordered" evidence="8">
    <location>
        <begin position="184"/>
        <end position="204"/>
    </location>
</feature>
<keyword evidence="4 7" id="KW-0808">Transferase</keyword>
<comment type="similarity">
    <text evidence="2 7">Belongs to the 2-oxoacid dehydrogenase family.</text>
</comment>
<evidence type="ECO:0000256" key="8">
    <source>
        <dbReference type="SAM" id="MobiDB-lite"/>
    </source>
</evidence>
<dbReference type="PROSITE" id="PS50968">
    <property type="entry name" value="BIOTINYL_LIPOYL"/>
    <property type="match status" value="1"/>
</dbReference>
<keyword evidence="5 7" id="KW-0450">Lipoyl</keyword>
<dbReference type="Pfam" id="PF02817">
    <property type="entry name" value="E3_binding"/>
    <property type="match status" value="1"/>
</dbReference>
<dbReference type="PANTHER" id="PTHR43178">
    <property type="entry name" value="DIHYDROLIPOAMIDE ACETYLTRANSFERASE COMPONENT OF PYRUVATE DEHYDROGENASE COMPLEX"/>
    <property type="match status" value="1"/>
</dbReference>
<feature type="compositionally biased region" description="Basic and acidic residues" evidence="8">
    <location>
        <begin position="122"/>
        <end position="139"/>
    </location>
</feature>
<dbReference type="SUPFAM" id="SSF52777">
    <property type="entry name" value="CoA-dependent acyltransferases"/>
    <property type="match status" value="1"/>
</dbReference>
<dbReference type="SUPFAM" id="SSF47005">
    <property type="entry name" value="Peripheral subunit-binding domain of 2-oxo acid dehydrogenase complex"/>
    <property type="match status" value="1"/>
</dbReference>
<evidence type="ECO:0000256" key="5">
    <source>
        <dbReference type="ARBA" id="ARBA00022823"/>
    </source>
</evidence>
<feature type="domain" description="Lipoyl-binding" evidence="9">
    <location>
        <begin position="2"/>
        <end position="77"/>
    </location>
</feature>
<accession>A0ABQ1IB28</accession>
<evidence type="ECO:0000259" key="10">
    <source>
        <dbReference type="PROSITE" id="PS51826"/>
    </source>
</evidence>
<feature type="domain" description="Peripheral subunit-binding (PSBD)" evidence="10">
    <location>
        <begin position="141"/>
        <end position="178"/>
    </location>
</feature>
<name>A0ABQ1IB28_9GAMM</name>
<evidence type="ECO:0000256" key="6">
    <source>
        <dbReference type="ARBA" id="ARBA00023315"/>
    </source>
</evidence>
<evidence type="ECO:0000256" key="7">
    <source>
        <dbReference type="RuleBase" id="RU003423"/>
    </source>
</evidence>
<dbReference type="PANTHER" id="PTHR43178:SF5">
    <property type="entry name" value="LIPOAMIDE ACYLTRANSFERASE COMPONENT OF BRANCHED-CHAIN ALPHA-KETO ACID DEHYDROGENASE COMPLEX, MITOCHONDRIAL"/>
    <property type="match status" value="1"/>
</dbReference>
<dbReference type="SUPFAM" id="SSF51230">
    <property type="entry name" value="Single hybrid motif"/>
    <property type="match status" value="1"/>
</dbReference>
<dbReference type="Proteomes" id="UP000646152">
    <property type="component" value="Unassembled WGS sequence"/>
</dbReference>
<keyword evidence="6 7" id="KW-0012">Acyltransferase</keyword>
<dbReference type="Gene3D" id="2.40.50.100">
    <property type="match status" value="1"/>
</dbReference>
<protein>
    <recommendedName>
        <fullName evidence="7">Dihydrolipoamide acetyltransferase component of pyruvate dehydrogenase complex</fullName>
        <ecNumber evidence="7">2.3.1.-</ecNumber>
    </recommendedName>
</protein>